<dbReference type="InterPro" id="IPR054465">
    <property type="entry name" value="Integrase_p58-like_C"/>
</dbReference>
<name>E2BWE0_HARSA</name>
<dbReference type="AlphaFoldDB" id="E2BWE0"/>
<organism evidence="3">
    <name type="scientific">Harpegnathos saltator</name>
    <name type="common">Jerdon's jumping ant</name>
    <dbReference type="NCBI Taxonomy" id="610380"/>
    <lineage>
        <taxon>Eukaryota</taxon>
        <taxon>Metazoa</taxon>
        <taxon>Ecdysozoa</taxon>
        <taxon>Arthropoda</taxon>
        <taxon>Hexapoda</taxon>
        <taxon>Insecta</taxon>
        <taxon>Pterygota</taxon>
        <taxon>Neoptera</taxon>
        <taxon>Endopterygota</taxon>
        <taxon>Hymenoptera</taxon>
        <taxon>Apocrita</taxon>
        <taxon>Aculeata</taxon>
        <taxon>Formicoidea</taxon>
        <taxon>Formicidae</taxon>
        <taxon>Ponerinae</taxon>
        <taxon>Ponerini</taxon>
        <taxon>Harpegnathos</taxon>
    </lineage>
</organism>
<proteinExistence type="predicted"/>
<dbReference type="EMBL" id="GL451112">
    <property type="protein sequence ID" value="EFN79990.1"/>
    <property type="molecule type" value="Genomic_DNA"/>
</dbReference>
<reference evidence="2 3" key="1">
    <citation type="journal article" date="2010" name="Science">
        <title>Genomic comparison of the ants Camponotus floridanus and Harpegnathos saltator.</title>
        <authorList>
            <person name="Bonasio R."/>
            <person name="Zhang G."/>
            <person name="Ye C."/>
            <person name="Mutti N.S."/>
            <person name="Fang X."/>
            <person name="Qin N."/>
            <person name="Donahue G."/>
            <person name="Yang P."/>
            <person name="Li Q."/>
            <person name="Li C."/>
            <person name="Zhang P."/>
            <person name="Huang Z."/>
            <person name="Berger S.L."/>
            <person name="Reinberg D."/>
            <person name="Wang J."/>
            <person name="Liebig J."/>
        </authorList>
    </citation>
    <scope>NUCLEOTIDE SEQUENCE [LARGE SCALE GENOMIC DNA]</scope>
    <source>
        <strain evidence="2 3">R22 G/1</strain>
    </source>
</reference>
<keyword evidence="3" id="KW-1185">Reference proteome</keyword>
<feature type="non-terminal residue" evidence="2">
    <location>
        <position position="1"/>
    </location>
</feature>
<feature type="domain" description="Integrase p58-like C-terminal" evidence="1">
    <location>
        <begin position="61"/>
        <end position="92"/>
    </location>
</feature>
<dbReference type="InParanoid" id="E2BWE0"/>
<dbReference type="OrthoDB" id="7551539at2759"/>
<dbReference type="OMA" id="ETHKMAR"/>
<evidence type="ECO:0000313" key="2">
    <source>
        <dbReference type="EMBL" id="EFN79990.1"/>
    </source>
</evidence>
<protein>
    <recommendedName>
        <fullName evidence="1">Integrase p58-like C-terminal domain-containing protein</fullName>
    </recommendedName>
</protein>
<dbReference type="Pfam" id="PF22938">
    <property type="entry name" value="Integrase_p58_C"/>
    <property type="match status" value="1"/>
</dbReference>
<sequence>KLDEVYQSVRQKMTLNSEKIKRWYDQGARKCSFEEGQKVWVFNPQRKIGKAPKLQSNWEEPYEIVKRLNEVVYCIRKSSKSRNKVVHADRLASFSER</sequence>
<feature type="non-terminal residue" evidence="2">
    <location>
        <position position="97"/>
    </location>
</feature>
<dbReference type="Proteomes" id="UP000008237">
    <property type="component" value="Unassembled WGS sequence"/>
</dbReference>
<evidence type="ECO:0000259" key="1">
    <source>
        <dbReference type="Pfam" id="PF22938"/>
    </source>
</evidence>
<gene>
    <name evidence="2" type="ORF">EAI_04701</name>
</gene>
<accession>E2BWE0</accession>
<evidence type="ECO:0000313" key="3">
    <source>
        <dbReference type="Proteomes" id="UP000008237"/>
    </source>
</evidence>